<organism evidence="2 3">
    <name type="scientific">Ricinus communis</name>
    <name type="common">Castor bean</name>
    <dbReference type="NCBI Taxonomy" id="3988"/>
    <lineage>
        <taxon>Eukaryota</taxon>
        <taxon>Viridiplantae</taxon>
        <taxon>Streptophyta</taxon>
        <taxon>Embryophyta</taxon>
        <taxon>Tracheophyta</taxon>
        <taxon>Spermatophyta</taxon>
        <taxon>Magnoliopsida</taxon>
        <taxon>eudicotyledons</taxon>
        <taxon>Gunneridae</taxon>
        <taxon>Pentapetalae</taxon>
        <taxon>rosids</taxon>
        <taxon>fabids</taxon>
        <taxon>Malpighiales</taxon>
        <taxon>Euphorbiaceae</taxon>
        <taxon>Acalyphoideae</taxon>
        <taxon>Acalypheae</taxon>
        <taxon>Ricinus</taxon>
    </lineage>
</organism>
<reference evidence="3" key="1">
    <citation type="journal article" date="2010" name="Nat. Biotechnol.">
        <title>Draft genome sequence of the oilseed species Ricinus communis.</title>
        <authorList>
            <person name="Chan A.P."/>
            <person name="Crabtree J."/>
            <person name="Zhao Q."/>
            <person name="Lorenzi H."/>
            <person name="Orvis J."/>
            <person name="Puiu D."/>
            <person name="Melake-Berhan A."/>
            <person name="Jones K.M."/>
            <person name="Redman J."/>
            <person name="Chen G."/>
            <person name="Cahoon E.B."/>
            <person name="Gedil M."/>
            <person name="Stanke M."/>
            <person name="Haas B.J."/>
            <person name="Wortman J.R."/>
            <person name="Fraser-Liggett C.M."/>
            <person name="Ravel J."/>
            <person name="Rabinowicz P.D."/>
        </authorList>
    </citation>
    <scope>NUCLEOTIDE SEQUENCE [LARGE SCALE GENOMIC DNA]</scope>
    <source>
        <strain evidence="3">cv. Hale</strain>
    </source>
</reference>
<evidence type="ECO:0000313" key="2">
    <source>
        <dbReference type="EMBL" id="EEF24714.1"/>
    </source>
</evidence>
<feature type="non-terminal residue" evidence="2">
    <location>
        <position position="1"/>
    </location>
</feature>
<dbReference type="InParanoid" id="B9THF0"/>
<feature type="compositionally biased region" description="Low complexity" evidence="1">
    <location>
        <begin position="94"/>
        <end position="113"/>
    </location>
</feature>
<feature type="non-terminal residue" evidence="2">
    <location>
        <position position="136"/>
    </location>
</feature>
<sequence>PVQALLHRRRRTVEHPDAHARIGRRQHRAEQRADAEHAEGHASRFIDAAGHRRDIHPQESLRDLFAHQRRSLRLQFRLRPVRRHLLQQPARPEGQGQPGHQYAQGQQQRPAAAGAHVLRDYVFRDIAHPLQCPKNA</sequence>
<dbReference type="Proteomes" id="UP000008311">
    <property type="component" value="Unassembled WGS sequence"/>
</dbReference>
<protein>
    <submittedName>
        <fullName evidence="2">Uncharacterized protein</fullName>
    </submittedName>
</protein>
<evidence type="ECO:0000256" key="1">
    <source>
        <dbReference type="SAM" id="MobiDB-lite"/>
    </source>
</evidence>
<dbReference type="AlphaFoldDB" id="B9THF0"/>
<dbReference type="EMBL" id="EQ981484">
    <property type="protein sequence ID" value="EEF24714.1"/>
    <property type="molecule type" value="Genomic_DNA"/>
</dbReference>
<name>B9THF0_RICCO</name>
<keyword evidence="3" id="KW-1185">Reference proteome</keyword>
<proteinExistence type="predicted"/>
<feature type="compositionally biased region" description="Basic residues" evidence="1">
    <location>
        <begin position="1"/>
        <end position="12"/>
    </location>
</feature>
<feature type="region of interest" description="Disordered" evidence="1">
    <location>
        <begin position="83"/>
        <end position="113"/>
    </location>
</feature>
<gene>
    <name evidence="2" type="ORF">RCOM_1957090</name>
</gene>
<accession>B9THF0</accession>
<evidence type="ECO:0000313" key="3">
    <source>
        <dbReference type="Proteomes" id="UP000008311"/>
    </source>
</evidence>
<feature type="compositionally biased region" description="Basic and acidic residues" evidence="1">
    <location>
        <begin position="28"/>
        <end position="50"/>
    </location>
</feature>
<feature type="region of interest" description="Disordered" evidence="1">
    <location>
        <begin position="1"/>
        <end position="50"/>
    </location>
</feature>